<keyword evidence="8" id="KW-1185">Reference proteome</keyword>
<keyword evidence="5" id="KW-0539">Nucleus</keyword>
<dbReference type="PANTHER" id="PTHR46481:SF10">
    <property type="entry name" value="ZINC FINGER BED DOMAIN-CONTAINING PROTEIN 39"/>
    <property type="match status" value="1"/>
</dbReference>
<dbReference type="GO" id="GO:0005634">
    <property type="term" value="C:nucleus"/>
    <property type="evidence" value="ECO:0007669"/>
    <property type="project" value="UniProtKB-SubCell"/>
</dbReference>
<evidence type="ECO:0000256" key="6">
    <source>
        <dbReference type="SAM" id="MobiDB-lite"/>
    </source>
</evidence>
<dbReference type="InterPro" id="IPR052035">
    <property type="entry name" value="ZnF_BED_domain_contain"/>
</dbReference>
<gene>
    <name evidence="7" type="ORF">VP01_3007g2</name>
</gene>
<dbReference type="OrthoDB" id="2505635at2759"/>
<dbReference type="PANTHER" id="PTHR46481">
    <property type="entry name" value="ZINC FINGER BED DOMAIN-CONTAINING PROTEIN 4"/>
    <property type="match status" value="1"/>
</dbReference>
<evidence type="ECO:0000313" key="7">
    <source>
        <dbReference type="EMBL" id="KNZ54215.1"/>
    </source>
</evidence>
<evidence type="ECO:0000313" key="8">
    <source>
        <dbReference type="Proteomes" id="UP000037035"/>
    </source>
</evidence>
<evidence type="ECO:0000256" key="4">
    <source>
        <dbReference type="ARBA" id="ARBA00022833"/>
    </source>
</evidence>
<feature type="region of interest" description="Disordered" evidence="6">
    <location>
        <begin position="1"/>
        <end position="33"/>
    </location>
</feature>
<evidence type="ECO:0000256" key="3">
    <source>
        <dbReference type="ARBA" id="ARBA00022771"/>
    </source>
</evidence>
<dbReference type="AlphaFoldDB" id="A0A0L6V232"/>
<evidence type="ECO:0000256" key="2">
    <source>
        <dbReference type="ARBA" id="ARBA00022723"/>
    </source>
</evidence>
<keyword evidence="2" id="KW-0479">Metal-binding</keyword>
<dbReference type="GO" id="GO:0008270">
    <property type="term" value="F:zinc ion binding"/>
    <property type="evidence" value="ECO:0007669"/>
    <property type="project" value="UniProtKB-KW"/>
</dbReference>
<keyword evidence="3" id="KW-0863">Zinc-finger</keyword>
<dbReference type="EMBL" id="LAVV01007955">
    <property type="protein sequence ID" value="KNZ54215.1"/>
    <property type="molecule type" value="Genomic_DNA"/>
</dbReference>
<feature type="compositionally biased region" description="Polar residues" evidence="6">
    <location>
        <begin position="23"/>
        <end position="33"/>
    </location>
</feature>
<evidence type="ECO:0008006" key="9">
    <source>
        <dbReference type="Google" id="ProtNLM"/>
    </source>
</evidence>
<reference evidence="7 8" key="1">
    <citation type="submission" date="2015-08" db="EMBL/GenBank/DDBJ databases">
        <title>Next Generation Sequencing and Analysis of the Genome of Puccinia sorghi L Schw, the Causal Agent of Maize Common Rust.</title>
        <authorList>
            <person name="Rochi L."/>
            <person name="Burguener G."/>
            <person name="Darino M."/>
            <person name="Turjanski A."/>
            <person name="Kreff E."/>
            <person name="Dieguez M.J."/>
            <person name="Sacco F."/>
        </authorList>
    </citation>
    <scope>NUCLEOTIDE SEQUENCE [LARGE SCALE GENOMIC DNA]</scope>
    <source>
        <strain evidence="7 8">RO10H11247</strain>
    </source>
</reference>
<comment type="subcellular location">
    <subcellularLocation>
        <location evidence="1">Nucleus</location>
    </subcellularLocation>
</comment>
<dbReference type="VEuPathDB" id="FungiDB:VP01_3007g2"/>
<comment type="caution">
    <text evidence="7">The sequence shown here is derived from an EMBL/GenBank/DDBJ whole genome shotgun (WGS) entry which is preliminary data.</text>
</comment>
<protein>
    <recommendedName>
        <fullName evidence="9">HAT C-terminal dimerisation domain-containing protein</fullName>
    </recommendedName>
</protein>
<name>A0A0L6V232_9BASI</name>
<dbReference type="SUPFAM" id="SSF53098">
    <property type="entry name" value="Ribonuclease H-like"/>
    <property type="match status" value="1"/>
</dbReference>
<proteinExistence type="predicted"/>
<dbReference type="InterPro" id="IPR012337">
    <property type="entry name" value="RNaseH-like_sf"/>
</dbReference>
<organism evidence="7 8">
    <name type="scientific">Puccinia sorghi</name>
    <dbReference type="NCBI Taxonomy" id="27349"/>
    <lineage>
        <taxon>Eukaryota</taxon>
        <taxon>Fungi</taxon>
        <taxon>Dikarya</taxon>
        <taxon>Basidiomycota</taxon>
        <taxon>Pucciniomycotina</taxon>
        <taxon>Pucciniomycetes</taxon>
        <taxon>Pucciniales</taxon>
        <taxon>Pucciniaceae</taxon>
        <taxon>Puccinia</taxon>
    </lineage>
</organism>
<evidence type="ECO:0000256" key="1">
    <source>
        <dbReference type="ARBA" id="ARBA00004123"/>
    </source>
</evidence>
<evidence type="ECO:0000256" key="5">
    <source>
        <dbReference type="ARBA" id="ARBA00023242"/>
    </source>
</evidence>
<accession>A0A0L6V232</accession>
<keyword evidence="4" id="KW-0862">Zinc</keyword>
<dbReference type="Proteomes" id="UP000037035">
    <property type="component" value="Unassembled WGS sequence"/>
</dbReference>
<sequence>MTSKNHLKRSSIPSSESDLKTITPASATSDSTTKKNYVRHTSLCGEKLAADKFRSTQSMINHLASWTRHIESSSCPVVHLIKSPLSGGRKQHFQRTACTILTCNVWTSPSNLPVFGVTAHWIDRSFELKAIALGAKLFKGNHSGFTVPEQAEISSTEFLGRNLGMIANVSTMWKSTFQMLNRSVRLKDVINVFCQNNKAATRFILSSKEWLKIKHLCAFLEPLNELTELISIYQHFESFLKD</sequence>